<accession>A0A381DLL0</accession>
<keyword evidence="16" id="KW-0969">Cilium</keyword>
<evidence type="ECO:0000256" key="9">
    <source>
        <dbReference type="ARBA" id="ARBA00023134"/>
    </source>
</evidence>
<dbReference type="GO" id="GO:0005047">
    <property type="term" value="F:signal recognition particle binding"/>
    <property type="evidence" value="ECO:0007669"/>
    <property type="project" value="TreeGrafter"/>
</dbReference>
<evidence type="ECO:0000256" key="3">
    <source>
        <dbReference type="ARBA" id="ARBA00014919"/>
    </source>
</evidence>
<keyword evidence="16" id="KW-0378">Hydrolase</keyword>
<evidence type="ECO:0000256" key="13">
    <source>
        <dbReference type="NCBIfam" id="TIGR03499"/>
    </source>
</evidence>
<feature type="domain" description="SRP54-type proteins GTP-binding" evidence="15">
    <location>
        <begin position="231"/>
        <end position="425"/>
    </location>
</feature>
<dbReference type="FunFam" id="3.40.50.300:FF:000695">
    <property type="entry name" value="Flagellar biosynthesis regulator FlhF"/>
    <property type="match status" value="1"/>
</dbReference>
<gene>
    <name evidence="16" type="primary">flhF</name>
    <name evidence="16" type="ORF">NCTC12475_01708</name>
</gene>
<dbReference type="InterPro" id="IPR020006">
    <property type="entry name" value="FlhF"/>
</dbReference>
<dbReference type="Proteomes" id="UP000254920">
    <property type="component" value="Unassembled WGS sequence"/>
</dbReference>
<evidence type="ECO:0000256" key="11">
    <source>
        <dbReference type="ARBA" id="ARBA00023225"/>
    </source>
</evidence>
<reference evidence="16 17" key="1">
    <citation type="submission" date="2018-06" db="EMBL/GenBank/DDBJ databases">
        <authorList>
            <consortium name="Pathogen Informatics"/>
            <person name="Doyle S."/>
        </authorList>
    </citation>
    <scope>NUCLEOTIDE SEQUENCE [LARGE SCALE GENOMIC DNA]</scope>
    <source>
        <strain evidence="16 17">NCTC12475</strain>
    </source>
</reference>
<dbReference type="STRING" id="32024.GCA_000788295_00762"/>
<dbReference type="Gene3D" id="1.20.120.1380">
    <property type="entry name" value="Flagellar FlhF biosynthesis protein, N domain"/>
    <property type="match status" value="1"/>
</dbReference>
<evidence type="ECO:0000256" key="10">
    <source>
        <dbReference type="ARBA" id="ARBA00023136"/>
    </source>
</evidence>
<dbReference type="GO" id="GO:0044781">
    <property type="term" value="P:bacterial-type flagellum organization"/>
    <property type="evidence" value="ECO:0007669"/>
    <property type="project" value="UniProtKB-UniRule"/>
</dbReference>
<protein>
    <recommendedName>
        <fullName evidence="3 13">Flagellar biosynthesis protein FlhF</fullName>
    </recommendedName>
</protein>
<keyword evidence="5" id="KW-1003">Cell membrane</keyword>
<dbReference type="GO" id="GO:0006614">
    <property type="term" value="P:SRP-dependent cotranslational protein targeting to membrane"/>
    <property type="evidence" value="ECO:0007669"/>
    <property type="project" value="UniProtKB-UniRule"/>
</dbReference>
<dbReference type="AlphaFoldDB" id="A0A381DLL0"/>
<dbReference type="PANTHER" id="PTHR43134">
    <property type="entry name" value="SIGNAL RECOGNITION PARTICLE RECEPTOR SUBUNIT ALPHA"/>
    <property type="match status" value="1"/>
</dbReference>
<evidence type="ECO:0000256" key="12">
    <source>
        <dbReference type="ARBA" id="ARBA00025337"/>
    </source>
</evidence>
<dbReference type="GO" id="GO:0005886">
    <property type="term" value="C:plasma membrane"/>
    <property type="evidence" value="ECO:0007669"/>
    <property type="project" value="UniProtKB-SubCell"/>
</dbReference>
<evidence type="ECO:0000256" key="1">
    <source>
        <dbReference type="ARBA" id="ARBA00004413"/>
    </source>
</evidence>
<dbReference type="OrthoDB" id="9778554at2"/>
<keyword evidence="8" id="KW-0653">Protein transport</keyword>
<evidence type="ECO:0000256" key="7">
    <source>
        <dbReference type="ARBA" id="ARBA00022795"/>
    </source>
</evidence>
<dbReference type="GO" id="GO:0005525">
    <property type="term" value="F:GTP binding"/>
    <property type="evidence" value="ECO:0007669"/>
    <property type="project" value="UniProtKB-UniRule"/>
</dbReference>
<dbReference type="InterPro" id="IPR027417">
    <property type="entry name" value="P-loop_NTPase"/>
</dbReference>
<dbReference type="Pfam" id="PF00448">
    <property type="entry name" value="SRP54"/>
    <property type="match status" value="1"/>
</dbReference>
<dbReference type="EMBL" id="UFVD01000001">
    <property type="protein sequence ID" value="SUX11480.1"/>
    <property type="molecule type" value="Genomic_DNA"/>
</dbReference>
<keyword evidence="16" id="KW-0282">Flagellum</keyword>
<proteinExistence type="inferred from homology"/>
<evidence type="ECO:0000313" key="17">
    <source>
        <dbReference type="Proteomes" id="UP000254920"/>
    </source>
</evidence>
<evidence type="ECO:0000256" key="4">
    <source>
        <dbReference type="ARBA" id="ARBA00022448"/>
    </source>
</evidence>
<dbReference type="InterPro" id="IPR003593">
    <property type="entry name" value="AAA+_ATPase"/>
</dbReference>
<keyword evidence="6" id="KW-0547">Nucleotide-binding</keyword>
<keyword evidence="16" id="KW-0966">Cell projection</keyword>
<evidence type="ECO:0000313" key="16">
    <source>
        <dbReference type="EMBL" id="SUX11480.1"/>
    </source>
</evidence>
<keyword evidence="4" id="KW-0813">Transport</keyword>
<dbReference type="GO" id="GO:0015031">
    <property type="term" value="P:protein transport"/>
    <property type="evidence" value="ECO:0007669"/>
    <property type="project" value="UniProtKB-KW"/>
</dbReference>
<dbReference type="NCBIfam" id="TIGR03499">
    <property type="entry name" value="FlhF"/>
    <property type="match status" value="1"/>
</dbReference>
<dbReference type="Gene3D" id="3.40.50.300">
    <property type="entry name" value="P-loop containing nucleotide triphosphate hydrolases"/>
    <property type="match status" value="1"/>
</dbReference>
<dbReference type="GO" id="GO:0003924">
    <property type="term" value="F:GTPase activity"/>
    <property type="evidence" value="ECO:0007669"/>
    <property type="project" value="UniProtKB-UniRule"/>
</dbReference>
<dbReference type="CDD" id="cd17873">
    <property type="entry name" value="FlhF"/>
    <property type="match status" value="1"/>
</dbReference>
<dbReference type="InterPro" id="IPR000897">
    <property type="entry name" value="SRP54_GTPase_dom"/>
</dbReference>
<evidence type="ECO:0000256" key="2">
    <source>
        <dbReference type="ARBA" id="ARBA00008531"/>
    </source>
</evidence>
<evidence type="ECO:0000256" key="8">
    <source>
        <dbReference type="ARBA" id="ARBA00022927"/>
    </source>
</evidence>
<evidence type="ECO:0000259" key="15">
    <source>
        <dbReference type="SMART" id="SM00962"/>
    </source>
</evidence>
<dbReference type="SUPFAM" id="SSF52540">
    <property type="entry name" value="P-loop containing nucleoside triphosphate hydrolases"/>
    <property type="match status" value="1"/>
</dbReference>
<name>A0A381DLL0_9BACT</name>
<keyword evidence="10" id="KW-0472">Membrane</keyword>
<dbReference type="InterPro" id="IPR047040">
    <property type="entry name" value="FlhF__GTPase_dom"/>
</dbReference>
<dbReference type="GeneID" id="93090346"/>
<keyword evidence="11" id="KW-1006">Bacterial flagellum protein export</keyword>
<evidence type="ECO:0000256" key="6">
    <source>
        <dbReference type="ARBA" id="ARBA00022741"/>
    </source>
</evidence>
<feature type="domain" description="AAA+ ATPase" evidence="14">
    <location>
        <begin position="230"/>
        <end position="388"/>
    </location>
</feature>
<organism evidence="16 17">
    <name type="scientific">Campylobacter sputorum subsp. sputorum</name>
    <dbReference type="NCBI Taxonomy" id="32024"/>
    <lineage>
        <taxon>Bacteria</taxon>
        <taxon>Pseudomonadati</taxon>
        <taxon>Campylobacterota</taxon>
        <taxon>Epsilonproteobacteria</taxon>
        <taxon>Campylobacterales</taxon>
        <taxon>Campylobacteraceae</taxon>
        <taxon>Campylobacter</taxon>
    </lineage>
</organism>
<keyword evidence="17" id="KW-1185">Reference proteome</keyword>
<evidence type="ECO:0000256" key="5">
    <source>
        <dbReference type="ARBA" id="ARBA00022475"/>
    </source>
</evidence>
<dbReference type="RefSeq" id="WP_089182204.1">
    <property type="nucleotide sequence ID" value="NZ_CP043427.1"/>
</dbReference>
<sequence>MATKFHTFTGNSPIEALRKAQEKCGDKAMLVTTKQIQPKTLNKEALFEILVSVEEDEIPEKPMQPHKKQNPYLNQTNAKSNFISTAQTAKKSSDDVLLNISQATQNIKNVTTNTNDIKSVNNENYNKQIDNVSKKVNDINNKITMIADMFWDERAPSRNNLIIPPEFSGIYKAASKSGMKDEHLESIMKATIECMPTNIKTNPTAVKNFFYTFLRKMLPCRVNQRHDLKKQKIMMLVGPTGVGKTTTLAKLAARFAYIGDVRYKTGIITLDTYRIGAVEQLFQYAKLMKLPILDVIQIQDFKNAIKNLRQCDVILIDTIGSSQYDKEKLNKLDSFLKNSDADIDVTLVMSAGSKVEDMLEIYDNFSFLHIDTMIITKFDETKVFGNVFSLVYETKTPVSYFSIGQEVPDDLMEARSEFLIECVLEGFNKKDSDDKSSK</sequence>
<dbReference type="PANTHER" id="PTHR43134:SF3">
    <property type="entry name" value="FLAGELLAR BIOSYNTHESIS PROTEIN FLHF"/>
    <property type="match status" value="1"/>
</dbReference>
<dbReference type="SMART" id="SM00382">
    <property type="entry name" value="AAA"/>
    <property type="match status" value="1"/>
</dbReference>
<comment type="function">
    <text evidence="12">Necessary for flagellar biosynthesis. May be involved in translocation of the flagellum.</text>
</comment>
<keyword evidence="7" id="KW-1005">Bacterial flagellum biogenesis</keyword>
<comment type="subcellular location">
    <subcellularLocation>
        <location evidence="1">Cell membrane</location>
        <topology evidence="1">Peripheral membrane protein</topology>
        <orientation evidence="1">Cytoplasmic side</orientation>
    </subcellularLocation>
</comment>
<dbReference type="SMART" id="SM00962">
    <property type="entry name" value="SRP54"/>
    <property type="match status" value="1"/>
</dbReference>
<comment type="similarity">
    <text evidence="2">Belongs to the GTP-binding SRP family.</text>
</comment>
<keyword evidence="9" id="KW-0342">GTP-binding</keyword>
<evidence type="ECO:0000259" key="14">
    <source>
        <dbReference type="SMART" id="SM00382"/>
    </source>
</evidence>